<evidence type="ECO:0000313" key="2">
    <source>
        <dbReference type="EMBL" id="MCD9560740.1"/>
    </source>
</evidence>
<comment type="caution">
    <text evidence="2">The sequence shown here is derived from an EMBL/GenBank/DDBJ whole genome shotgun (WGS) entry which is preliminary data.</text>
</comment>
<accession>A0ABS8UQ19</accession>
<feature type="compositionally biased region" description="Basic and acidic residues" evidence="1">
    <location>
        <begin position="93"/>
        <end position="111"/>
    </location>
</feature>
<reference evidence="2 3" key="1">
    <citation type="journal article" date="2021" name="BMC Genomics">
        <title>Datura genome reveals duplications of psychoactive alkaloid biosynthetic genes and high mutation rate following tissue culture.</title>
        <authorList>
            <person name="Rajewski A."/>
            <person name="Carter-House D."/>
            <person name="Stajich J."/>
            <person name="Litt A."/>
        </authorList>
    </citation>
    <scope>NUCLEOTIDE SEQUENCE [LARGE SCALE GENOMIC DNA]</scope>
    <source>
        <strain evidence="2">AR-01</strain>
    </source>
</reference>
<keyword evidence="3" id="KW-1185">Reference proteome</keyword>
<feature type="region of interest" description="Disordered" evidence="1">
    <location>
        <begin position="88"/>
        <end position="111"/>
    </location>
</feature>
<sequence length="149" mass="17117">MISHKAITIRIFTSDLKSDLPTVDTSYLEKLTKRSFKQKRRIRSRISRFLLVPRDYRPEKKLGQHDLPQLCFMVPASLRHGTLPQSTIITRSSPDHRDTGELKVDRGEGEGRWKKPTSFSCTVVRISGGRLIYPQTKKGELSVEDGRHD</sequence>
<evidence type="ECO:0000256" key="1">
    <source>
        <dbReference type="SAM" id="MobiDB-lite"/>
    </source>
</evidence>
<organism evidence="2 3">
    <name type="scientific">Datura stramonium</name>
    <name type="common">Jimsonweed</name>
    <name type="synonym">Common thornapple</name>
    <dbReference type="NCBI Taxonomy" id="4076"/>
    <lineage>
        <taxon>Eukaryota</taxon>
        <taxon>Viridiplantae</taxon>
        <taxon>Streptophyta</taxon>
        <taxon>Embryophyta</taxon>
        <taxon>Tracheophyta</taxon>
        <taxon>Spermatophyta</taxon>
        <taxon>Magnoliopsida</taxon>
        <taxon>eudicotyledons</taxon>
        <taxon>Gunneridae</taxon>
        <taxon>Pentapetalae</taxon>
        <taxon>asterids</taxon>
        <taxon>lamiids</taxon>
        <taxon>Solanales</taxon>
        <taxon>Solanaceae</taxon>
        <taxon>Solanoideae</taxon>
        <taxon>Datureae</taxon>
        <taxon>Datura</taxon>
    </lineage>
</organism>
<dbReference type="EMBL" id="JACEIK010002371">
    <property type="protein sequence ID" value="MCD9560740.1"/>
    <property type="molecule type" value="Genomic_DNA"/>
</dbReference>
<dbReference type="Proteomes" id="UP000823775">
    <property type="component" value="Unassembled WGS sequence"/>
</dbReference>
<gene>
    <name evidence="2" type="ORF">HAX54_019529</name>
</gene>
<evidence type="ECO:0000313" key="3">
    <source>
        <dbReference type="Proteomes" id="UP000823775"/>
    </source>
</evidence>
<proteinExistence type="predicted"/>
<evidence type="ECO:0008006" key="4">
    <source>
        <dbReference type="Google" id="ProtNLM"/>
    </source>
</evidence>
<protein>
    <recommendedName>
        <fullName evidence="4">Ribosomal protein S10</fullName>
    </recommendedName>
</protein>
<name>A0ABS8UQ19_DATST</name>